<evidence type="ECO:0000256" key="3">
    <source>
        <dbReference type="ARBA" id="ARBA00022729"/>
    </source>
</evidence>
<evidence type="ECO:0000259" key="8">
    <source>
        <dbReference type="Pfam" id="PF00082"/>
    </source>
</evidence>
<protein>
    <submittedName>
        <fullName evidence="11">Uncharacterized protein</fullName>
    </submittedName>
</protein>
<keyword evidence="3" id="KW-0732">Signal</keyword>
<dbReference type="PROSITE" id="PS00137">
    <property type="entry name" value="SUBTILASE_HIS"/>
    <property type="match status" value="1"/>
</dbReference>
<dbReference type="GO" id="GO:0006508">
    <property type="term" value="P:proteolysis"/>
    <property type="evidence" value="ECO:0007669"/>
    <property type="project" value="UniProtKB-KW"/>
</dbReference>
<dbReference type="Gene3D" id="3.30.70.80">
    <property type="entry name" value="Peptidase S8 propeptide/proteinase inhibitor I9"/>
    <property type="match status" value="1"/>
</dbReference>
<feature type="domain" description="Inhibitor I9" evidence="9">
    <location>
        <begin position="87"/>
        <end position="167"/>
    </location>
</feature>
<keyword evidence="5 7" id="KW-0720">Serine protease</keyword>
<dbReference type="Pfam" id="PF05922">
    <property type="entry name" value="Inhibitor_I9"/>
    <property type="match status" value="1"/>
</dbReference>
<dbReference type="InterPro" id="IPR045051">
    <property type="entry name" value="SBT"/>
</dbReference>
<dbReference type="InterPro" id="IPR034197">
    <property type="entry name" value="Peptidases_S8_3"/>
</dbReference>
<sequence length="785" mass="85458">MWSSRQQARNHYRSEDTVRVTAATKAQACLLRELAGLPEPTRTLSSDAPLTGGLKPSVFLLLVELTNPALVPPLNNHPELKPRASNTYIVHTNPHAKPAHFVNLKQWYHSMVATHSPLTTNTIDRIMYTYDTVMHGFAIQLTDDEAQRMSTTFGVTSLYKDRMFHLQTTRSPGFIGLNPHYGAWNETDFRDGVIIGIIDSGIWPESASFNDHGLGPVRSNWRGKCVDADDFHATLCNNKLVGAKVFSSSPDAMSATKPNHVLSPRDKAGHGTHVASIASGTEVPDVGMYTFSQGTARGMAPKARIAMHKACDADGCWGADITAAVETAVKDGVDIISMSLGFPSNDPFYTDVVAVSTFGAERKGIFIAMGGGNYGPLPGAINVAPWMITVGATTVDRVFPANLTLGNVYSYCLTESANWTREKVEGKIMVCMDDGSSPDLYGFHLQKVSLLVSTGERLRAYMASESNPVASFSFSSKTIIQDNQAPLVAGFSSRGPNPIVPELLKPDIIAPGVNILAGWSRDAPLDDGRRVDYNIVSGTSMATPHVAGIASLIKKKYPSWTPAMIRSALMTTAGTLDNKGHDILDNGATNATVSIMVATPLATGAGHIRPNLALDPGLVYDAGARDYIDFMCTLNYTAQQLRLFMSEFVKCTRTLPGVTIVSENPETYSVTYAVPERVKVTVTPMTLEFKKPNEKKSYTVEFRNLAGGNMTAGWDFGHISWENKDHLSFDEMPSKSIVSRTLKYVMHALEGMFLKVIKLTYFGTEEADSISILYMSEMHNADKAA</sequence>
<feature type="domain" description="Subtilisin-like protease fibronectin type-III" evidence="10">
    <location>
        <begin position="646"/>
        <end position="726"/>
    </location>
</feature>
<evidence type="ECO:0000259" key="9">
    <source>
        <dbReference type="Pfam" id="PF05922"/>
    </source>
</evidence>
<dbReference type="SUPFAM" id="SSF52743">
    <property type="entry name" value="Subtilisin-like"/>
    <property type="match status" value="1"/>
</dbReference>
<keyword evidence="2 7" id="KW-0645">Protease</keyword>
<reference evidence="11" key="2">
    <citation type="submission" date="2021-12" db="EMBL/GenBank/DDBJ databases">
        <title>Resequencing data analysis of finger millet.</title>
        <authorList>
            <person name="Hatakeyama M."/>
            <person name="Aluri S."/>
            <person name="Balachadran M.T."/>
            <person name="Sivarajan S.R."/>
            <person name="Poveda L."/>
            <person name="Shimizu-Inatsugi R."/>
            <person name="Schlapbach R."/>
            <person name="Sreeman S.M."/>
            <person name="Shimizu K.K."/>
        </authorList>
    </citation>
    <scope>NUCLEOTIDE SEQUENCE</scope>
</reference>
<feature type="active site" description="Charge relay system" evidence="6 7">
    <location>
        <position position="540"/>
    </location>
</feature>
<dbReference type="PROSITE" id="PS00138">
    <property type="entry name" value="SUBTILASE_SER"/>
    <property type="match status" value="1"/>
</dbReference>
<dbReference type="Gene3D" id="3.40.50.200">
    <property type="entry name" value="Peptidase S8/S53 domain"/>
    <property type="match status" value="1"/>
</dbReference>
<dbReference type="CDD" id="cd04852">
    <property type="entry name" value="Peptidases_S8_3"/>
    <property type="match status" value="1"/>
</dbReference>
<dbReference type="FunFam" id="3.40.50.200:FF:000006">
    <property type="entry name" value="Subtilisin-like protease SBT1.5"/>
    <property type="match status" value="1"/>
</dbReference>
<dbReference type="EMBL" id="BQKI01000018">
    <property type="protein sequence ID" value="GJN11238.1"/>
    <property type="molecule type" value="Genomic_DNA"/>
</dbReference>
<feature type="active site" description="Charge relay system" evidence="6 7">
    <location>
        <position position="199"/>
    </location>
</feature>
<keyword evidence="12" id="KW-1185">Reference proteome</keyword>
<dbReference type="InterPro" id="IPR037045">
    <property type="entry name" value="S8pro/Inhibitor_I9_sf"/>
</dbReference>
<organism evidence="11 12">
    <name type="scientific">Eleusine coracana subsp. coracana</name>
    <dbReference type="NCBI Taxonomy" id="191504"/>
    <lineage>
        <taxon>Eukaryota</taxon>
        <taxon>Viridiplantae</taxon>
        <taxon>Streptophyta</taxon>
        <taxon>Embryophyta</taxon>
        <taxon>Tracheophyta</taxon>
        <taxon>Spermatophyta</taxon>
        <taxon>Magnoliopsida</taxon>
        <taxon>Liliopsida</taxon>
        <taxon>Poales</taxon>
        <taxon>Poaceae</taxon>
        <taxon>PACMAD clade</taxon>
        <taxon>Chloridoideae</taxon>
        <taxon>Cynodonteae</taxon>
        <taxon>Eleusininae</taxon>
        <taxon>Eleusine</taxon>
    </lineage>
</organism>
<keyword evidence="4 7" id="KW-0378">Hydrolase</keyword>
<dbReference type="InterPro" id="IPR000209">
    <property type="entry name" value="Peptidase_S8/S53_dom"/>
</dbReference>
<accession>A0AAV5DL59</accession>
<feature type="domain" description="Peptidase S8/S53" evidence="8">
    <location>
        <begin position="191"/>
        <end position="578"/>
    </location>
</feature>
<comment type="caution">
    <text evidence="11">The sequence shown here is derived from an EMBL/GenBank/DDBJ whole genome shotgun (WGS) entry which is preliminary data.</text>
</comment>
<evidence type="ECO:0000256" key="4">
    <source>
        <dbReference type="ARBA" id="ARBA00022801"/>
    </source>
</evidence>
<comment type="similarity">
    <text evidence="1 7">Belongs to the peptidase S8 family.</text>
</comment>
<dbReference type="PROSITE" id="PS51892">
    <property type="entry name" value="SUBTILASE"/>
    <property type="match status" value="1"/>
</dbReference>
<dbReference type="PRINTS" id="PR00723">
    <property type="entry name" value="SUBTILISIN"/>
</dbReference>
<dbReference type="InterPro" id="IPR036852">
    <property type="entry name" value="Peptidase_S8/S53_dom_sf"/>
</dbReference>
<dbReference type="Proteomes" id="UP001054889">
    <property type="component" value="Unassembled WGS sequence"/>
</dbReference>
<reference evidence="11" key="1">
    <citation type="journal article" date="2018" name="DNA Res.">
        <title>Multiple hybrid de novo genome assembly of finger millet, an orphan allotetraploid crop.</title>
        <authorList>
            <person name="Hatakeyama M."/>
            <person name="Aluri S."/>
            <person name="Balachadran M.T."/>
            <person name="Sivarajan S.R."/>
            <person name="Patrignani A."/>
            <person name="Gruter S."/>
            <person name="Poveda L."/>
            <person name="Shimizu-Inatsugi R."/>
            <person name="Baeten J."/>
            <person name="Francoijs K.J."/>
            <person name="Nataraja K.N."/>
            <person name="Reddy Y.A.N."/>
            <person name="Phadnis S."/>
            <person name="Ravikumar R.L."/>
            <person name="Schlapbach R."/>
            <person name="Sreeman S.M."/>
            <person name="Shimizu K.K."/>
        </authorList>
    </citation>
    <scope>NUCLEOTIDE SEQUENCE</scope>
</reference>
<dbReference type="InterPro" id="IPR041469">
    <property type="entry name" value="Subtilisin-like_FN3"/>
</dbReference>
<gene>
    <name evidence="11" type="primary">ga29412</name>
    <name evidence="11" type="ORF">PR202_ga29412</name>
</gene>
<dbReference type="InterPro" id="IPR022398">
    <property type="entry name" value="Peptidase_S8_His-AS"/>
</dbReference>
<evidence type="ECO:0000256" key="2">
    <source>
        <dbReference type="ARBA" id="ARBA00022670"/>
    </source>
</evidence>
<dbReference type="InterPro" id="IPR023828">
    <property type="entry name" value="Peptidase_S8_Ser-AS"/>
</dbReference>
<dbReference type="Pfam" id="PF17766">
    <property type="entry name" value="fn3_6"/>
    <property type="match status" value="1"/>
</dbReference>
<dbReference type="InterPro" id="IPR010259">
    <property type="entry name" value="S8pro/Inhibitor_I9"/>
</dbReference>
<feature type="active site" description="Charge relay system" evidence="6 7">
    <location>
        <position position="270"/>
    </location>
</feature>
<evidence type="ECO:0000313" key="12">
    <source>
        <dbReference type="Proteomes" id="UP001054889"/>
    </source>
</evidence>
<dbReference type="AlphaFoldDB" id="A0AAV5DL59"/>
<name>A0AAV5DL59_ELECO</name>
<evidence type="ECO:0000256" key="7">
    <source>
        <dbReference type="PROSITE-ProRule" id="PRU01240"/>
    </source>
</evidence>
<evidence type="ECO:0000256" key="5">
    <source>
        <dbReference type="ARBA" id="ARBA00022825"/>
    </source>
</evidence>
<evidence type="ECO:0000256" key="1">
    <source>
        <dbReference type="ARBA" id="ARBA00011073"/>
    </source>
</evidence>
<dbReference type="InterPro" id="IPR015500">
    <property type="entry name" value="Peptidase_S8_subtilisin-rel"/>
</dbReference>
<evidence type="ECO:0000256" key="6">
    <source>
        <dbReference type="PIRSR" id="PIRSR615500-1"/>
    </source>
</evidence>
<evidence type="ECO:0000313" key="11">
    <source>
        <dbReference type="EMBL" id="GJN11238.1"/>
    </source>
</evidence>
<dbReference type="GO" id="GO:0004252">
    <property type="term" value="F:serine-type endopeptidase activity"/>
    <property type="evidence" value="ECO:0007669"/>
    <property type="project" value="UniProtKB-UniRule"/>
</dbReference>
<dbReference type="Gene3D" id="2.60.40.2310">
    <property type="match status" value="1"/>
</dbReference>
<evidence type="ECO:0000259" key="10">
    <source>
        <dbReference type="Pfam" id="PF17766"/>
    </source>
</evidence>
<dbReference type="Pfam" id="PF00082">
    <property type="entry name" value="Peptidase_S8"/>
    <property type="match status" value="1"/>
</dbReference>
<dbReference type="PANTHER" id="PTHR10795">
    <property type="entry name" value="PROPROTEIN CONVERTASE SUBTILISIN/KEXIN"/>
    <property type="match status" value="1"/>
</dbReference>
<proteinExistence type="inferred from homology"/>